<dbReference type="AlphaFoldDB" id="X1S8S1"/>
<protein>
    <submittedName>
        <fullName evidence="1">Uncharacterized protein</fullName>
    </submittedName>
</protein>
<comment type="caution">
    <text evidence="1">The sequence shown here is derived from an EMBL/GenBank/DDBJ whole genome shotgun (WGS) entry which is preliminary data.</text>
</comment>
<reference evidence="1" key="1">
    <citation type="journal article" date="2014" name="Front. Microbiol.">
        <title>High frequency of phylogenetically diverse reductive dehalogenase-homologous genes in deep subseafloor sedimentary metagenomes.</title>
        <authorList>
            <person name="Kawai M."/>
            <person name="Futagami T."/>
            <person name="Toyoda A."/>
            <person name="Takaki Y."/>
            <person name="Nishi S."/>
            <person name="Hori S."/>
            <person name="Arai W."/>
            <person name="Tsubouchi T."/>
            <person name="Morono Y."/>
            <person name="Uchiyama I."/>
            <person name="Ito T."/>
            <person name="Fujiyama A."/>
            <person name="Inagaki F."/>
            <person name="Takami H."/>
        </authorList>
    </citation>
    <scope>NUCLEOTIDE SEQUENCE</scope>
    <source>
        <strain evidence="1">Expedition CK06-06</strain>
    </source>
</reference>
<name>X1S8S1_9ZZZZ</name>
<dbReference type="EMBL" id="BARW01021530">
    <property type="protein sequence ID" value="GAI89353.1"/>
    <property type="molecule type" value="Genomic_DNA"/>
</dbReference>
<accession>X1S8S1</accession>
<evidence type="ECO:0000313" key="1">
    <source>
        <dbReference type="EMBL" id="GAI89353.1"/>
    </source>
</evidence>
<sequence>MKKKAIPCLVLTVLILVSAFFSITLSTATESTGASEASASQSETDDWLMFHHNMANTGNSK</sequence>
<organism evidence="1">
    <name type="scientific">marine sediment metagenome</name>
    <dbReference type="NCBI Taxonomy" id="412755"/>
    <lineage>
        <taxon>unclassified sequences</taxon>
        <taxon>metagenomes</taxon>
        <taxon>ecological metagenomes</taxon>
    </lineage>
</organism>
<gene>
    <name evidence="1" type="ORF">S12H4_36148</name>
</gene>
<feature type="non-terminal residue" evidence="1">
    <location>
        <position position="61"/>
    </location>
</feature>
<proteinExistence type="predicted"/>